<evidence type="ECO:0000313" key="3">
    <source>
        <dbReference type="Proteomes" id="UP000250235"/>
    </source>
</evidence>
<organism evidence="2 3">
    <name type="scientific">Dorcoceras hygrometricum</name>
    <dbReference type="NCBI Taxonomy" id="472368"/>
    <lineage>
        <taxon>Eukaryota</taxon>
        <taxon>Viridiplantae</taxon>
        <taxon>Streptophyta</taxon>
        <taxon>Embryophyta</taxon>
        <taxon>Tracheophyta</taxon>
        <taxon>Spermatophyta</taxon>
        <taxon>Magnoliopsida</taxon>
        <taxon>eudicotyledons</taxon>
        <taxon>Gunneridae</taxon>
        <taxon>Pentapetalae</taxon>
        <taxon>asterids</taxon>
        <taxon>lamiids</taxon>
        <taxon>Lamiales</taxon>
        <taxon>Gesneriaceae</taxon>
        <taxon>Didymocarpoideae</taxon>
        <taxon>Trichosporeae</taxon>
        <taxon>Loxocarpinae</taxon>
        <taxon>Dorcoceras</taxon>
    </lineage>
</organism>
<gene>
    <name evidence="2" type="ORF">F511_28985</name>
</gene>
<dbReference type="Proteomes" id="UP000250235">
    <property type="component" value="Unassembled WGS sequence"/>
</dbReference>
<reference evidence="2 3" key="1">
    <citation type="journal article" date="2015" name="Proc. Natl. Acad. Sci. U.S.A.">
        <title>The resurrection genome of Boea hygrometrica: A blueprint for survival of dehydration.</title>
        <authorList>
            <person name="Xiao L."/>
            <person name="Yang G."/>
            <person name="Zhang L."/>
            <person name="Yang X."/>
            <person name="Zhao S."/>
            <person name="Ji Z."/>
            <person name="Zhou Q."/>
            <person name="Hu M."/>
            <person name="Wang Y."/>
            <person name="Chen M."/>
            <person name="Xu Y."/>
            <person name="Jin H."/>
            <person name="Xiao X."/>
            <person name="Hu G."/>
            <person name="Bao F."/>
            <person name="Hu Y."/>
            <person name="Wan P."/>
            <person name="Li L."/>
            <person name="Deng X."/>
            <person name="Kuang T."/>
            <person name="Xiang C."/>
            <person name="Zhu J.K."/>
            <person name="Oliver M.J."/>
            <person name="He Y."/>
        </authorList>
    </citation>
    <scope>NUCLEOTIDE SEQUENCE [LARGE SCALE GENOMIC DNA]</scope>
    <source>
        <strain evidence="3">cv. XS01</strain>
    </source>
</reference>
<dbReference type="OrthoDB" id="1751168at2759"/>
<feature type="region of interest" description="Disordered" evidence="1">
    <location>
        <begin position="227"/>
        <end position="249"/>
    </location>
</feature>
<dbReference type="AlphaFoldDB" id="A0A2Z7C4D1"/>
<feature type="compositionally biased region" description="Basic and acidic residues" evidence="1">
    <location>
        <begin position="227"/>
        <end position="241"/>
    </location>
</feature>
<evidence type="ECO:0000313" key="2">
    <source>
        <dbReference type="EMBL" id="KZV39095.1"/>
    </source>
</evidence>
<protein>
    <submittedName>
        <fullName evidence="2">Uncharacterized protein</fullName>
    </submittedName>
</protein>
<sequence>MQVDFTSVFAMEHTGMARMFKSLEDTGLKGFLAATISVFESIVVEFFANAKVVAGTVISSVALAVTKEVLLEAFGLPTEGIEIFWIFLIRTVVEMRGRFSSSDVPFRAPSKKKEMKMEFRLLHDIVSKALCVGGYGKQPYPSITGFCGPAECIVGMLGPDGLEIKIDVLESTLVHKLADNQQNIAALETGLVRHFADSQQHILDEFASLKSQVAEMVDCLKELRDAKKGEGPSNKKGEGTRNSKKRRWF</sequence>
<evidence type="ECO:0000256" key="1">
    <source>
        <dbReference type="SAM" id="MobiDB-lite"/>
    </source>
</evidence>
<accession>A0A2Z7C4D1</accession>
<name>A0A2Z7C4D1_9LAMI</name>
<dbReference type="EMBL" id="KV001326">
    <property type="protein sequence ID" value="KZV39095.1"/>
    <property type="molecule type" value="Genomic_DNA"/>
</dbReference>
<keyword evidence="3" id="KW-1185">Reference proteome</keyword>
<proteinExistence type="predicted"/>